<dbReference type="SMART" id="SM01228">
    <property type="entry name" value="GIDA_assoc_3"/>
    <property type="match status" value="1"/>
</dbReference>
<protein>
    <recommendedName>
        <fullName evidence="4 12">tRNA uridine 5-carboxymethylaminomethyl modification enzyme MnmG</fullName>
    </recommendedName>
    <alternativeName>
        <fullName evidence="11 12">Glucose-inhibited division protein A</fullName>
    </alternativeName>
</protein>
<evidence type="ECO:0000256" key="1">
    <source>
        <dbReference type="ARBA" id="ARBA00001974"/>
    </source>
</evidence>
<dbReference type="PROSITE" id="PS01280">
    <property type="entry name" value="GIDA_1"/>
    <property type="match status" value="1"/>
</dbReference>
<evidence type="ECO:0000256" key="7">
    <source>
        <dbReference type="ARBA" id="ARBA00022694"/>
    </source>
</evidence>
<dbReference type="FunFam" id="3.50.50.60:FF:000010">
    <property type="entry name" value="tRNA uridine 5-carboxymethylaminomethyl modification enzyme MnmG"/>
    <property type="match status" value="1"/>
</dbReference>
<dbReference type="Pfam" id="PF13932">
    <property type="entry name" value="SAM_GIDA_C"/>
    <property type="match status" value="1"/>
</dbReference>
<comment type="caution">
    <text evidence="12">Lacks conserved residue(s) required for the propagation of feature annotation.</text>
</comment>
<dbReference type="GO" id="GO:0030488">
    <property type="term" value="P:tRNA methylation"/>
    <property type="evidence" value="ECO:0007669"/>
    <property type="project" value="TreeGrafter"/>
</dbReference>
<dbReference type="InterPro" id="IPR020595">
    <property type="entry name" value="MnmG-rel_CS"/>
</dbReference>
<keyword evidence="5 12" id="KW-0963">Cytoplasm</keyword>
<keyword evidence="6 12" id="KW-0285">Flavoprotein</keyword>
<dbReference type="InterPro" id="IPR026904">
    <property type="entry name" value="MnmG_C"/>
</dbReference>
<name>A0A6I1EZZ7_9BURK</name>
<dbReference type="InterPro" id="IPR049312">
    <property type="entry name" value="GIDA_C_N"/>
</dbReference>
<gene>
    <name evidence="12 14" type="primary">mnmG</name>
    <name evidence="12" type="synonym">gidA</name>
    <name evidence="14" type="ORF">GBM95_00025</name>
</gene>
<dbReference type="FunFam" id="3.50.50.60:FF:000002">
    <property type="entry name" value="tRNA uridine 5-carboxymethylaminomethyl modification enzyme MnmG"/>
    <property type="match status" value="1"/>
</dbReference>
<evidence type="ECO:0000256" key="12">
    <source>
        <dbReference type="HAMAP-Rule" id="MF_00129"/>
    </source>
</evidence>
<evidence type="ECO:0000256" key="9">
    <source>
        <dbReference type="ARBA" id="ARBA00023027"/>
    </source>
</evidence>
<dbReference type="NCBIfam" id="TIGR00136">
    <property type="entry name" value="mnmG_gidA"/>
    <property type="match status" value="1"/>
</dbReference>
<evidence type="ECO:0000259" key="13">
    <source>
        <dbReference type="SMART" id="SM01228"/>
    </source>
</evidence>
<keyword evidence="7 12" id="KW-0819">tRNA processing</keyword>
<dbReference type="GO" id="GO:0005829">
    <property type="term" value="C:cytosol"/>
    <property type="evidence" value="ECO:0007669"/>
    <property type="project" value="TreeGrafter"/>
</dbReference>
<dbReference type="InterPro" id="IPR036188">
    <property type="entry name" value="FAD/NAD-bd_sf"/>
</dbReference>
<sequence>MEYPESYEVIVVGCGHAGAEAALAAARMGRKTLLITHNLDTVGQLSCNPSIGGIGKGHLVKELDALGGAMAQVTDAAGIQFRILNSSKGAAVHATRAQIDRQLYRREMRRRIEAQQNLTVFQMAADDLIVENGEARGVVTQTGIRFHSRSVVICSGTFLNGLVHIGLEHYQAGRMGDPASVRLAERLKELGMPQGRLKTGTPARIDGRSIDFSRCEEQWGDLDPVPDFSLIRPANSHPRQMPCWITRTTKEMHELILANLDRSPMYAGVIQGVGPRYCPSIEDKVKRFASKDSHQVFLEPEGLDVQEFYPNGISTSLPFDVQYRMVRMMPGLENAHLIRPGYAIEYDYYDPRGLKRTLETKAMPGLFFAGQINGTTGYEEAAAQGILAGLNAALYARGDEGWTPRRDEAYLGVMVDDLTTKGVTEPYRMFTSRAEYRLSLREDNADARLTPTGRRLGLVDDLRWEYFNRKTERVQRALEMLKDTWVNPKIIAAAEAERVLGTSIEREYPLRSLLARPNVRMSDLATLRRTDGTLAADFSELNEVEKAQVEVEVKYAGYVERQKDEIEKALANETLAIPDAMDYDAVTGLSFEVRQKLKAARPETLGQASRVSGVTPAAVALLLVHLKRRYYYQRDKGSVPGDRPAAGK</sequence>
<evidence type="ECO:0000256" key="10">
    <source>
        <dbReference type="ARBA" id="ARBA00025948"/>
    </source>
</evidence>
<dbReference type="Gene3D" id="1.10.150.570">
    <property type="entry name" value="GidA associated domain, C-terminal subdomain"/>
    <property type="match status" value="1"/>
</dbReference>
<evidence type="ECO:0000256" key="11">
    <source>
        <dbReference type="ARBA" id="ARBA00031800"/>
    </source>
</evidence>
<dbReference type="Proteomes" id="UP000430564">
    <property type="component" value="Unassembled WGS sequence"/>
</dbReference>
<dbReference type="InterPro" id="IPR004416">
    <property type="entry name" value="MnmG"/>
</dbReference>
<dbReference type="InterPro" id="IPR002218">
    <property type="entry name" value="MnmG-rel"/>
</dbReference>
<evidence type="ECO:0000256" key="4">
    <source>
        <dbReference type="ARBA" id="ARBA00020461"/>
    </source>
</evidence>
<dbReference type="OrthoDB" id="9815560at2"/>
<evidence type="ECO:0000256" key="6">
    <source>
        <dbReference type="ARBA" id="ARBA00022630"/>
    </source>
</evidence>
<accession>A0A6I1EZZ7</accession>
<dbReference type="AlphaFoldDB" id="A0A6I1EZZ7"/>
<evidence type="ECO:0000256" key="5">
    <source>
        <dbReference type="ARBA" id="ARBA00022490"/>
    </source>
</evidence>
<dbReference type="EMBL" id="WEHX01000001">
    <property type="protein sequence ID" value="KAB7663270.1"/>
    <property type="molecule type" value="Genomic_DNA"/>
</dbReference>
<keyword evidence="9 12" id="KW-0520">NAD</keyword>
<dbReference type="Gene3D" id="3.50.50.60">
    <property type="entry name" value="FAD/NAD(P)-binding domain"/>
    <property type="match status" value="2"/>
</dbReference>
<comment type="subcellular location">
    <subcellularLocation>
        <location evidence="12">Cytoplasm</location>
    </subcellularLocation>
</comment>
<evidence type="ECO:0000256" key="8">
    <source>
        <dbReference type="ARBA" id="ARBA00022827"/>
    </source>
</evidence>
<evidence type="ECO:0000313" key="15">
    <source>
        <dbReference type="Proteomes" id="UP000430564"/>
    </source>
</evidence>
<comment type="similarity">
    <text evidence="3 12">Belongs to the MnmG family.</text>
</comment>
<organism evidence="14 15">
    <name type="scientific">Sutterella seckii</name>
    <dbReference type="NCBI Taxonomy" id="1944635"/>
    <lineage>
        <taxon>Bacteria</taxon>
        <taxon>Pseudomonadati</taxon>
        <taxon>Pseudomonadota</taxon>
        <taxon>Betaproteobacteria</taxon>
        <taxon>Burkholderiales</taxon>
        <taxon>Sutterellaceae</taxon>
        <taxon>Sutterella</taxon>
    </lineage>
</organism>
<dbReference type="Pfam" id="PF21680">
    <property type="entry name" value="GIDA_C_1st"/>
    <property type="match status" value="1"/>
</dbReference>
<comment type="caution">
    <text evidence="14">The sequence shown here is derived from an EMBL/GenBank/DDBJ whole genome shotgun (WGS) entry which is preliminary data.</text>
</comment>
<comment type="function">
    <text evidence="2 12">NAD-binding protein involved in the addition of a carboxymethylaminomethyl (cmnm) group at the wobble position (U34) of certain tRNAs, forming tRNA-cmnm(5)s(2)U34.</text>
</comment>
<dbReference type="PRINTS" id="PR00411">
    <property type="entry name" value="PNDRDTASEI"/>
</dbReference>
<dbReference type="GO" id="GO:0050660">
    <property type="term" value="F:flavin adenine dinucleotide binding"/>
    <property type="evidence" value="ECO:0007669"/>
    <property type="project" value="UniProtKB-UniRule"/>
</dbReference>
<dbReference type="Pfam" id="PF01134">
    <property type="entry name" value="GIDA"/>
    <property type="match status" value="1"/>
</dbReference>
<dbReference type="PANTHER" id="PTHR11806">
    <property type="entry name" value="GLUCOSE INHIBITED DIVISION PROTEIN A"/>
    <property type="match status" value="1"/>
</dbReference>
<evidence type="ECO:0000313" key="14">
    <source>
        <dbReference type="EMBL" id="KAB7663270.1"/>
    </source>
</evidence>
<evidence type="ECO:0000256" key="2">
    <source>
        <dbReference type="ARBA" id="ARBA00003717"/>
    </source>
</evidence>
<reference evidence="14 15" key="1">
    <citation type="submission" date="2019-10" db="EMBL/GenBank/DDBJ databases">
        <title>Genome diversity of Sutterella seckii.</title>
        <authorList>
            <person name="Chaplin A.V."/>
            <person name="Sokolova S.R."/>
            <person name="Mosin K.A."/>
            <person name="Ivanova E.L."/>
            <person name="Kochetkova T.O."/>
            <person name="Goltsov A.Y."/>
            <person name="Trofimov D.Y."/>
            <person name="Efimov B.A."/>
        </authorList>
    </citation>
    <scope>NUCLEOTIDE SEQUENCE [LARGE SCALE GENOMIC DNA]</scope>
    <source>
        <strain evidence="14 15">ASD393</strain>
    </source>
</reference>
<dbReference type="Gene3D" id="1.10.10.1800">
    <property type="entry name" value="tRNA uridine 5-carboxymethylaminomethyl modification enzyme MnmG/GidA"/>
    <property type="match status" value="1"/>
</dbReference>
<dbReference type="RefSeq" id="WP_152157207.1">
    <property type="nucleotide sequence ID" value="NZ_WEHX01000001.1"/>
</dbReference>
<dbReference type="InterPro" id="IPR040131">
    <property type="entry name" value="MnmG_N"/>
</dbReference>
<comment type="subunit">
    <text evidence="10 12">Homodimer. Heterotetramer of two MnmE and two MnmG subunits.</text>
</comment>
<dbReference type="InterPro" id="IPR047001">
    <property type="entry name" value="MnmG_C_subdom"/>
</dbReference>
<dbReference type="PANTHER" id="PTHR11806:SF0">
    <property type="entry name" value="PROTEIN MTO1 HOMOLOG, MITOCHONDRIAL"/>
    <property type="match status" value="1"/>
</dbReference>
<dbReference type="FunFam" id="1.10.150.570:FF:000001">
    <property type="entry name" value="tRNA uridine 5-carboxymethylaminomethyl modification enzyme MnmG"/>
    <property type="match status" value="1"/>
</dbReference>
<keyword evidence="8 12" id="KW-0274">FAD</keyword>
<feature type="domain" description="tRNA uridine 5-carboxymethylaminomethyl modification enzyme C-terminal subdomain" evidence="13">
    <location>
        <begin position="553"/>
        <end position="624"/>
    </location>
</feature>
<feature type="binding site" evidence="12">
    <location>
        <begin position="274"/>
        <end position="288"/>
    </location>
    <ligand>
        <name>NAD(+)</name>
        <dbReference type="ChEBI" id="CHEBI:57540"/>
    </ligand>
</feature>
<dbReference type="HAMAP" id="MF_00129">
    <property type="entry name" value="MnmG_GidA"/>
    <property type="match status" value="1"/>
</dbReference>
<dbReference type="GO" id="GO:0002098">
    <property type="term" value="P:tRNA wobble uridine modification"/>
    <property type="evidence" value="ECO:0007669"/>
    <property type="project" value="InterPro"/>
</dbReference>
<evidence type="ECO:0000256" key="3">
    <source>
        <dbReference type="ARBA" id="ARBA00007653"/>
    </source>
</evidence>
<dbReference type="SUPFAM" id="SSF51905">
    <property type="entry name" value="FAD/NAD(P)-binding domain"/>
    <property type="match status" value="1"/>
</dbReference>
<proteinExistence type="inferred from homology"/>
<comment type="cofactor">
    <cofactor evidence="1 12">
        <name>FAD</name>
        <dbReference type="ChEBI" id="CHEBI:57692"/>
    </cofactor>
</comment>
<dbReference type="InterPro" id="IPR044920">
    <property type="entry name" value="MnmG_C_subdom_sf"/>
</dbReference>
<dbReference type="PROSITE" id="PS01281">
    <property type="entry name" value="GIDA_2"/>
    <property type="match status" value="1"/>
</dbReference>